<keyword evidence="9" id="KW-1185">Reference proteome</keyword>
<feature type="compositionally biased region" description="Polar residues" evidence="5">
    <location>
        <begin position="167"/>
        <end position="180"/>
    </location>
</feature>
<keyword evidence="4 6" id="KW-0472">Membrane</keyword>
<organism evidence="8 9">
    <name type="scientific">Roseobacter sinensis</name>
    <dbReference type="NCBI Taxonomy" id="2931391"/>
    <lineage>
        <taxon>Bacteria</taxon>
        <taxon>Pseudomonadati</taxon>
        <taxon>Pseudomonadota</taxon>
        <taxon>Alphaproteobacteria</taxon>
        <taxon>Rhodobacterales</taxon>
        <taxon>Roseobacteraceae</taxon>
        <taxon>Roseobacter</taxon>
    </lineage>
</organism>
<name>A0ABT3BDQ5_9RHOB</name>
<dbReference type="Proteomes" id="UP001208690">
    <property type="component" value="Unassembled WGS sequence"/>
</dbReference>
<feature type="compositionally biased region" description="Basic and acidic residues" evidence="5">
    <location>
        <begin position="204"/>
        <end position="214"/>
    </location>
</feature>
<evidence type="ECO:0000259" key="7">
    <source>
        <dbReference type="Pfam" id="PF04116"/>
    </source>
</evidence>
<evidence type="ECO:0000256" key="5">
    <source>
        <dbReference type="SAM" id="MobiDB-lite"/>
    </source>
</evidence>
<dbReference type="Pfam" id="PF04116">
    <property type="entry name" value="FA_hydroxylase"/>
    <property type="match status" value="1"/>
</dbReference>
<feature type="region of interest" description="Disordered" evidence="5">
    <location>
        <begin position="167"/>
        <end position="214"/>
    </location>
</feature>
<evidence type="ECO:0000256" key="2">
    <source>
        <dbReference type="ARBA" id="ARBA00022692"/>
    </source>
</evidence>
<dbReference type="RefSeq" id="WP_263844007.1">
    <property type="nucleotide sequence ID" value="NZ_JALIEB010000005.1"/>
</dbReference>
<dbReference type="InterPro" id="IPR050307">
    <property type="entry name" value="Sterol_Desaturase_Related"/>
</dbReference>
<evidence type="ECO:0000313" key="8">
    <source>
        <dbReference type="EMBL" id="MCV3271685.1"/>
    </source>
</evidence>
<keyword evidence="2 6" id="KW-0812">Transmembrane</keyword>
<protein>
    <submittedName>
        <fullName evidence="8">Sterol desaturase family protein</fullName>
    </submittedName>
</protein>
<reference evidence="8 9" key="1">
    <citation type="submission" date="2022-04" db="EMBL/GenBank/DDBJ databases">
        <title>Roseobacter sp. WL0113 is a bacterium isolated from neritic sediment.</title>
        <authorList>
            <person name="Wang L."/>
            <person name="He W."/>
            <person name="Zhang D.-F."/>
        </authorList>
    </citation>
    <scope>NUCLEOTIDE SEQUENCE [LARGE SCALE GENOMIC DNA]</scope>
    <source>
        <strain evidence="8 9">WL0113</strain>
    </source>
</reference>
<evidence type="ECO:0000256" key="4">
    <source>
        <dbReference type="ARBA" id="ARBA00023136"/>
    </source>
</evidence>
<comment type="caution">
    <text evidence="8">The sequence shown here is derived from an EMBL/GenBank/DDBJ whole genome shotgun (WGS) entry which is preliminary data.</text>
</comment>
<sequence>MLATLIIVRASDFCKYWAHRLHHEWKVLWPFHAVHHSADVLTPLTLQRVHPVEPLIRNLLITVIVGAIQGVLLFVLIGRIDLVTLGGANAMYVVFNMLGANLRHSHIWLSYGRVMEHILISPAQHQIHHSVAVEHHNKNYGSMFAIWDWMFGTLYAPERVRTSLSASLTKPESRWPSPTTHCARPCSNRSANAGMRYRSNGQAGRREGRSCPSS</sequence>
<accession>A0ABT3BDQ5</accession>
<feature type="transmembrane region" description="Helical" evidence="6">
    <location>
        <begin position="55"/>
        <end position="77"/>
    </location>
</feature>
<evidence type="ECO:0000256" key="6">
    <source>
        <dbReference type="SAM" id="Phobius"/>
    </source>
</evidence>
<dbReference type="InterPro" id="IPR006694">
    <property type="entry name" value="Fatty_acid_hydroxylase"/>
</dbReference>
<dbReference type="EMBL" id="JALIEB010000005">
    <property type="protein sequence ID" value="MCV3271685.1"/>
    <property type="molecule type" value="Genomic_DNA"/>
</dbReference>
<proteinExistence type="predicted"/>
<evidence type="ECO:0000313" key="9">
    <source>
        <dbReference type="Proteomes" id="UP001208690"/>
    </source>
</evidence>
<keyword evidence="3 6" id="KW-1133">Transmembrane helix</keyword>
<dbReference type="PANTHER" id="PTHR11863">
    <property type="entry name" value="STEROL DESATURASE"/>
    <property type="match status" value="1"/>
</dbReference>
<evidence type="ECO:0000256" key="3">
    <source>
        <dbReference type="ARBA" id="ARBA00022989"/>
    </source>
</evidence>
<feature type="domain" description="Fatty acid hydroxylase" evidence="7">
    <location>
        <begin position="5"/>
        <end position="153"/>
    </location>
</feature>
<comment type="subcellular location">
    <subcellularLocation>
        <location evidence="1">Membrane</location>
    </subcellularLocation>
</comment>
<evidence type="ECO:0000256" key="1">
    <source>
        <dbReference type="ARBA" id="ARBA00004370"/>
    </source>
</evidence>
<gene>
    <name evidence="8" type="ORF">MUB52_09615</name>
</gene>